<protein>
    <recommendedName>
        <fullName evidence="2">Integrase zinc-binding domain-containing protein</fullName>
    </recommendedName>
</protein>
<sequence>TAVLTGSSKINFSICANAAYIAFCNRIKHRNKQLVLACFVFFCCSAMDIQLYQNLMMILMENRFPENLDAKGRKKLQRMVRRSSGRYFCLQNGMLMHRSKLKKVVRYRIVVCGDETKLKVLETLHGRGPTVPHVGWNKLFAIRSSAFKRLASSRFFWRNIVKDVREFCKNCTECQTDLAKNDNTSVKLNFETSTHAKCKASKDGKCRIQKLQHDLVYLGTNFHRIFLMVVQRAILLDLQFVVLLVFLI</sequence>
<feature type="domain" description="Integrase zinc-binding" evidence="2">
    <location>
        <begin position="117"/>
        <end position="176"/>
    </location>
</feature>
<feature type="transmembrane region" description="Helical" evidence="1">
    <location>
        <begin position="225"/>
        <end position="247"/>
    </location>
</feature>
<evidence type="ECO:0000256" key="1">
    <source>
        <dbReference type="SAM" id="Phobius"/>
    </source>
</evidence>
<dbReference type="AlphaFoldDB" id="A0A0V1KL06"/>
<name>A0A0V1KL06_9BILA</name>
<evidence type="ECO:0000313" key="4">
    <source>
        <dbReference type="Proteomes" id="UP000054721"/>
    </source>
</evidence>
<keyword evidence="1" id="KW-0472">Membrane</keyword>
<keyword evidence="4" id="KW-1185">Reference proteome</keyword>
<organism evidence="3 4">
    <name type="scientific">Trichinella nativa</name>
    <dbReference type="NCBI Taxonomy" id="6335"/>
    <lineage>
        <taxon>Eukaryota</taxon>
        <taxon>Metazoa</taxon>
        <taxon>Ecdysozoa</taxon>
        <taxon>Nematoda</taxon>
        <taxon>Enoplea</taxon>
        <taxon>Dorylaimia</taxon>
        <taxon>Trichinellida</taxon>
        <taxon>Trichinellidae</taxon>
        <taxon>Trichinella</taxon>
    </lineage>
</organism>
<dbReference type="Pfam" id="PF17921">
    <property type="entry name" value="Integrase_H2C2"/>
    <property type="match status" value="1"/>
</dbReference>
<gene>
    <name evidence="3" type="ORF">T02_7296</name>
</gene>
<keyword evidence="1" id="KW-1133">Transmembrane helix</keyword>
<feature type="transmembrane region" description="Helical" evidence="1">
    <location>
        <begin position="34"/>
        <end position="52"/>
    </location>
</feature>
<feature type="non-terminal residue" evidence="3">
    <location>
        <position position="1"/>
    </location>
</feature>
<reference evidence="3 4" key="1">
    <citation type="submission" date="2015-05" db="EMBL/GenBank/DDBJ databases">
        <title>Evolution of Trichinella species and genotypes.</title>
        <authorList>
            <person name="Korhonen P.K."/>
            <person name="Edoardo P."/>
            <person name="Giuseppe L.R."/>
            <person name="Gasser R.B."/>
        </authorList>
    </citation>
    <scope>NUCLEOTIDE SEQUENCE [LARGE SCALE GENOMIC DNA]</scope>
    <source>
        <strain evidence="3">ISS10</strain>
    </source>
</reference>
<dbReference type="Gene3D" id="1.10.340.70">
    <property type="match status" value="1"/>
</dbReference>
<keyword evidence="1" id="KW-0812">Transmembrane</keyword>
<accession>A0A0V1KL06</accession>
<dbReference type="InterPro" id="IPR041588">
    <property type="entry name" value="Integrase_H2C2"/>
</dbReference>
<evidence type="ECO:0000313" key="3">
    <source>
        <dbReference type="EMBL" id="KRZ47924.1"/>
    </source>
</evidence>
<dbReference type="OrthoDB" id="6077919at2759"/>
<dbReference type="Proteomes" id="UP000054721">
    <property type="component" value="Unassembled WGS sequence"/>
</dbReference>
<feature type="non-terminal residue" evidence="3">
    <location>
        <position position="248"/>
    </location>
</feature>
<evidence type="ECO:0000259" key="2">
    <source>
        <dbReference type="Pfam" id="PF17921"/>
    </source>
</evidence>
<comment type="caution">
    <text evidence="3">The sequence shown here is derived from an EMBL/GenBank/DDBJ whole genome shotgun (WGS) entry which is preliminary data.</text>
</comment>
<dbReference type="EMBL" id="JYDW01000519">
    <property type="protein sequence ID" value="KRZ47924.1"/>
    <property type="molecule type" value="Genomic_DNA"/>
</dbReference>
<proteinExistence type="predicted"/>